<evidence type="ECO:0000259" key="10">
    <source>
        <dbReference type="Pfam" id="PF01909"/>
    </source>
</evidence>
<keyword evidence="8" id="KW-0460">Magnesium</keyword>
<name>A0ABV5CCV1_9SPHI</name>
<gene>
    <name evidence="11" type="ORF">WKR92_05905</name>
</gene>
<feature type="domain" description="Polymerase nucleotidyl transferase" evidence="10">
    <location>
        <begin position="9"/>
        <end position="93"/>
    </location>
</feature>
<evidence type="ECO:0000256" key="2">
    <source>
        <dbReference type="ARBA" id="ARBA00022649"/>
    </source>
</evidence>
<dbReference type="EMBL" id="JBBVGT010000002">
    <property type="protein sequence ID" value="MFB5945357.1"/>
    <property type="molecule type" value="Genomic_DNA"/>
</dbReference>
<dbReference type="PANTHER" id="PTHR33571:SF14">
    <property type="entry name" value="PROTEIN ADENYLYLTRANSFERASE MJ0435-RELATED"/>
    <property type="match status" value="1"/>
</dbReference>
<dbReference type="SUPFAM" id="SSF81301">
    <property type="entry name" value="Nucleotidyltransferase"/>
    <property type="match status" value="1"/>
</dbReference>
<sequence length="97" mass="11321">MKLTAKHIAQLKKYFTSRPVKRAYLFGSYSRNEALNDSDVDILVELDHSQPIGLKFFIFKEELENILKRKVDLISSEGISPYIKNIIDEDKVLIYEE</sequence>
<evidence type="ECO:0000256" key="8">
    <source>
        <dbReference type="ARBA" id="ARBA00022842"/>
    </source>
</evidence>
<keyword evidence="4" id="KW-0548">Nucleotidyltransferase</keyword>
<evidence type="ECO:0000256" key="5">
    <source>
        <dbReference type="ARBA" id="ARBA00022723"/>
    </source>
</evidence>
<dbReference type="CDD" id="cd05403">
    <property type="entry name" value="NT_KNTase_like"/>
    <property type="match status" value="1"/>
</dbReference>
<evidence type="ECO:0000256" key="7">
    <source>
        <dbReference type="ARBA" id="ARBA00022840"/>
    </source>
</evidence>
<protein>
    <submittedName>
        <fullName evidence="11">Nucleotidyltransferase domain-containing protein</fullName>
    </submittedName>
</protein>
<dbReference type="InterPro" id="IPR002934">
    <property type="entry name" value="Polymerase_NTP_transf_dom"/>
</dbReference>
<evidence type="ECO:0000313" key="12">
    <source>
        <dbReference type="Proteomes" id="UP001580928"/>
    </source>
</evidence>
<evidence type="ECO:0000256" key="6">
    <source>
        <dbReference type="ARBA" id="ARBA00022741"/>
    </source>
</evidence>
<evidence type="ECO:0000256" key="3">
    <source>
        <dbReference type="ARBA" id="ARBA00022679"/>
    </source>
</evidence>
<dbReference type="RefSeq" id="WP_375556898.1">
    <property type="nucleotide sequence ID" value="NZ_JBBVGT010000002.1"/>
</dbReference>
<accession>A0ABV5CCV1</accession>
<evidence type="ECO:0000256" key="1">
    <source>
        <dbReference type="ARBA" id="ARBA00001946"/>
    </source>
</evidence>
<keyword evidence="6" id="KW-0547">Nucleotide-binding</keyword>
<dbReference type="Pfam" id="PF01909">
    <property type="entry name" value="NTP_transf_2"/>
    <property type="match status" value="1"/>
</dbReference>
<keyword evidence="3" id="KW-0808">Transferase</keyword>
<comment type="cofactor">
    <cofactor evidence="1">
        <name>Mg(2+)</name>
        <dbReference type="ChEBI" id="CHEBI:18420"/>
    </cofactor>
</comment>
<keyword evidence="2" id="KW-1277">Toxin-antitoxin system</keyword>
<reference evidence="11 12" key="1">
    <citation type="submission" date="2024-04" db="EMBL/GenBank/DDBJ databases">
        <title>Albibacterium profundi sp. nov., isolated from sediment of the Challenger Deep of Mariana Trench.</title>
        <authorList>
            <person name="Wang Y."/>
        </authorList>
    </citation>
    <scope>NUCLEOTIDE SEQUENCE [LARGE SCALE GENOMIC DNA]</scope>
    <source>
        <strain evidence="11 12">RHL897</strain>
    </source>
</reference>
<keyword evidence="7" id="KW-0067">ATP-binding</keyword>
<dbReference type="Gene3D" id="3.30.460.10">
    <property type="entry name" value="Beta Polymerase, domain 2"/>
    <property type="match status" value="1"/>
</dbReference>
<evidence type="ECO:0000256" key="4">
    <source>
        <dbReference type="ARBA" id="ARBA00022695"/>
    </source>
</evidence>
<comment type="similarity">
    <text evidence="9">Belongs to the MntA antitoxin family.</text>
</comment>
<evidence type="ECO:0000256" key="9">
    <source>
        <dbReference type="ARBA" id="ARBA00038276"/>
    </source>
</evidence>
<keyword evidence="12" id="KW-1185">Reference proteome</keyword>
<organism evidence="11 12">
    <name type="scientific">Albibacterium profundi</name>
    <dbReference type="NCBI Taxonomy" id="3134906"/>
    <lineage>
        <taxon>Bacteria</taxon>
        <taxon>Pseudomonadati</taxon>
        <taxon>Bacteroidota</taxon>
        <taxon>Sphingobacteriia</taxon>
        <taxon>Sphingobacteriales</taxon>
        <taxon>Sphingobacteriaceae</taxon>
        <taxon>Albibacterium</taxon>
    </lineage>
</organism>
<dbReference type="InterPro" id="IPR052038">
    <property type="entry name" value="Type-VII_TA_antitoxin"/>
</dbReference>
<dbReference type="PANTHER" id="PTHR33571">
    <property type="entry name" value="SSL8005 PROTEIN"/>
    <property type="match status" value="1"/>
</dbReference>
<dbReference type="Proteomes" id="UP001580928">
    <property type="component" value="Unassembled WGS sequence"/>
</dbReference>
<comment type="caution">
    <text evidence="11">The sequence shown here is derived from an EMBL/GenBank/DDBJ whole genome shotgun (WGS) entry which is preliminary data.</text>
</comment>
<proteinExistence type="inferred from homology"/>
<keyword evidence="5" id="KW-0479">Metal-binding</keyword>
<dbReference type="InterPro" id="IPR043519">
    <property type="entry name" value="NT_sf"/>
</dbReference>
<evidence type="ECO:0000313" key="11">
    <source>
        <dbReference type="EMBL" id="MFB5945357.1"/>
    </source>
</evidence>